<dbReference type="GO" id="GO:0004056">
    <property type="term" value="F:argininosuccinate lyase activity"/>
    <property type="evidence" value="ECO:0007669"/>
    <property type="project" value="InterPro"/>
</dbReference>
<dbReference type="Proteomes" id="UP000611227">
    <property type="component" value="Unassembled WGS sequence"/>
</dbReference>
<organism evidence="6 7">
    <name type="scientific">Ramphastos sulfuratus</name>
    <dbReference type="NCBI Taxonomy" id="322582"/>
    <lineage>
        <taxon>Eukaryota</taxon>
        <taxon>Metazoa</taxon>
        <taxon>Chordata</taxon>
        <taxon>Craniata</taxon>
        <taxon>Vertebrata</taxon>
        <taxon>Euteleostomi</taxon>
        <taxon>Archelosauria</taxon>
        <taxon>Archosauria</taxon>
        <taxon>Dinosauria</taxon>
        <taxon>Saurischia</taxon>
        <taxon>Theropoda</taxon>
        <taxon>Coelurosauria</taxon>
        <taxon>Aves</taxon>
        <taxon>Neognathae</taxon>
        <taxon>Neoaves</taxon>
        <taxon>Telluraves</taxon>
        <taxon>Coraciimorphae</taxon>
        <taxon>Piciformes</taxon>
        <taxon>Ramphastidae</taxon>
        <taxon>Ramphastos</taxon>
    </lineage>
</organism>
<dbReference type="AlphaFoldDB" id="A0A852BTT6"/>
<feature type="non-terminal residue" evidence="6">
    <location>
        <position position="435"/>
    </location>
</feature>
<reference evidence="6" key="1">
    <citation type="submission" date="2019-09" db="EMBL/GenBank/DDBJ databases">
        <title>Bird 10,000 Genomes (B10K) Project - Family phase.</title>
        <authorList>
            <person name="Zhang G."/>
        </authorList>
    </citation>
    <scope>NUCLEOTIDE SEQUENCE</scope>
    <source>
        <strain evidence="6">B10K-DU-001-30</strain>
        <tissue evidence="6">Muscle</tissue>
    </source>
</reference>
<dbReference type="SUPFAM" id="SSF48557">
    <property type="entry name" value="L-aspartase-like"/>
    <property type="match status" value="1"/>
</dbReference>
<dbReference type="PROSITE" id="PS00163">
    <property type="entry name" value="FUMARATE_LYASES"/>
    <property type="match status" value="1"/>
</dbReference>
<proteinExistence type="inferred from homology"/>
<keyword evidence="7" id="KW-1185">Reference proteome</keyword>
<dbReference type="GO" id="GO:0042450">
    <property type="term" value="P:L-arginine biosynthetic process via ornithine"/>
    <property type="evidence" value="ECO:0007669"/>
    <property type="project" value="InterPro"/>
</dbReference>
<feature type="domain" description="Fumarate lyase N-terminal" evidence="4">
    <location>
        <begin position="121"/>
        <end position="276"/>
    </location>
</feature>
<dbReference type="PRINTS" id="PR00145">
    <property type="entry name" value="ARGSUCLYASE"/>
</dbReference>
<evidence type="ECO:0000313" key="7">
    <source>
        <dbReference type="Proteomes" id="UP000611227"/>
    </source>
</evidence>
<dbReference type="Pfam" id="PF00206">
    <property type="entry name" value="Lyase_1"/>
    <property type="match status" value="2"/>
</dbReference>
<comment type="similarity">
    <text evidence="1">Belongs to the lyase 1 family. Argininosuccinate lyase subfamily.</text>
</comment>
<dbReference type="PANTHER" id="PTHR43814">
    <property type="entry name" value="ARGININOSUCCINATE LYASE"/>
    <property type="match status" value="1"/>
</dbReference>
<dbReference type="InterPro" id="IPR008948">
    <property type="entry name" value="L-Aspartase-like"/>
</dbReference>
<protein>
    <submittedName>
        <fullName evidence="6">ARLY2 lyase</fullName>
    </submittedName>
</protein>
<dbReference type="FunFam" id="1.10.40.30:FF:000001">
    <property type="entry name" value="Argininosuccinate lyase"/>
    <property type="match status" value="1"/>
</dbReference>
<dbReference type="Gene3D" id="1.10.40.30">
    <property type="entry name" value="Fumarase/aspartase (C-terminal domain)"/>
    <property type="match status" value="1"/>
</dbReference>
<keyword evidence="3" id="KW-0273">Eye lens protein</keyword>
<evidence type="ECO:0000259" key="4">
    <source>
        <dbReference type="Pfam" id="PF00206"/>
    </source>
</evidence>
<dbReference type="Gene3D" id="1.10.275.10">
    <property type="entry name" value="Fumarase/aspartase (N-terminal domain)"/>
    <property type="match status" value="1"/>
</dbReference>
<dbReference type="GO" id="GO:0005829">
    <property type="term" value="C:cytosol"/>
    <property type="evidence" value="ECO:0007669"/>
    <property type="project" value="TreeGrafter"/>
</dbReference>
<evidence type="ECO:0000256" key="3">
    <source>
        <dbReference type="ARBA" id="ARBA00022613"/>
    </source>
</evidence>
<dbReference type="CDD" id="cd01359">
    <property type="entry name" value="Argininosuccinate_lyase"/>
    <property type="match status" value="1"/>
</dbReference>
<dbReference type="InterPro" id="IPR000362">
    <property type="entry name" value="Fumarate_lyase_fam"/>
</dbReference>
<evidence type="ECO:0000313" key="6">
    <source>
        <dbReference type="EMBL" id="NXP71367.1"/>
    </source>
</evidence>
<dbReference type="HAMAP" id="MF_00006">
    <property type="entry name" value="Arg_succ_lyase"/>
    <property type="match status" value="1"/>
</dbReference>
<dbReference type="InterPro" id="IPR029419">
    <property type="entry name" value="Arg_succ_lyase_C"/>
</dbReference>
<accession>A0A852BTT6</accession>
<feature type="non-terminal residue" evidence="6">
    <location>
        <position position="1"/>
    </location>
</feature>
<dbReference type="EMBL" id="WBNM01006325">
    <property type="protein sequence ID" value="NXP71367.1"/>
    <property type="molecule type" value="Genomic_DNA"/>
</dbReference>
<dbReference type="InterPro" id="IPR020557">
    <property type="entry name" value="Fumarate_lyase_CS"/>
</dbReference>
<comment type="caution">
    <text evidence="6">The sequence shown here is derived from an EMBL/GenBank/DDBJ whole genome shotgun (WGS) entry which is preliminary data.</text>
</comment>
<dbReference type="FunFam" id="1.20.200.10:FF:000002">
    <property type="entry name" value="Argininosuccinate lyase"/>
    <property type="match status" value="1"/>
</dbReference>
<dbReference type="PANTHER" id="PTHR43814:SF1">
    <property type="entry name" value="ARGININOSUCCINATE LYASE"/>
    <property type="match status" value="1"/>
</dbReference>
<evidence type="ECO:0000256" key="1">
    <source>
        <dbReference type="ARBA" id="ARBA00010755"/>
    </source>
</evidence>
<comment type="subunit">
    <text evidence="2">Homotetramer.</text>
</comment>
<dbReference type="InterPro" id="IPR009049">
    <property type="entry name" value="Argininosuccinate_lyase"/>
</dbReference>
<dbReference type="InterPro" id="IPR024083">
    <property type="entry name" value="Fumarase/histidase_N"/>
</dbReference>
<dbReference type="PRINTS" id="PR00149">
    <property type="entry name" value="FUMRATELYASE"/>
</dbReference>
<dbReference type="Gene3D" id="1.20.200.10">
    <property type="entry name" value="Fumarase/aspartase (Central domain)"/>
    <property type="match status" value="1"/>
</dbReference>
<dbReference type="Pfam" id="PF14698">
    <property type="entry name" value="ASL_C2"/>
    <property type="match status" value="1"/>
</dbReference>
<evidence type="ECO:0000256" key="2">
    <source>
        <dbReference type="ARBA" id="ARBA00011881"/>
    </source>
</evidence>
<gene>
    <name evidence="6" type="primary">Asl2</name>
    <name evidence="6" type="ORF">RAMSUL_R01668</name>
</gene>
<feature type="domain" description="Fumarate lyase N-terminal" evidence="4">
    <location>
        <begin position="10"/>
        <end position="96"/>
    </location>
</feature>
<evidence type="ECO:0000259" key="5">
    <source>
        <dbReference type="Pfam" id="PF14698"/>
    </source>
</evidence>
<dbReference type="NCBIfam" id="TIGR00838">
    <property type="entry name" value="argH"/>
    <property type="match status" value="1"/>
</dbReference>
<keyword evidence="6" id="KW-0456">Lyase</keyword>
<sequence>VSQGNKLWGGRFSGSTDPVMEVLNASISYDRRLSEVDIQGSMAYAKALEKAGILSKTELEKILSGLEKISEEWSKGVFVVTQSDEDIHTANERRLKVWLLSPSCSCSSLLLISFSPFPCREIDVILPGYTHLQKAQPIRWSQFLLSHAVALTRDSERLGEVRRRINALPLGSGALAGNPVEIDRELLRSELDFASISLNSMDAVSERDFVVEFLSVATLLMIHLSKMAEDLIIYSTSEFGFVTLSDAYSTGSSLMPQKKNPDSLELIRSKAGRVFGRLAAILMVLKGLPSTYNKDLQEDKEAVFDVVDTLTAVLQVATGVISTLQINKENMEKAVSPEMLATDLALYLVRKGMPFRQAHVASGKAVHLAETKGIPISTLSLDDLKSISPLIGSDVSQVFNVVNSVEQYTAMGGTAKSSVSTQIEQLREILKRLKE</sequence>
<dbReference type="GO" id="GO:0005212">
    <property type="term" value="F:structural constituent of eye lens"/>
    <property type="evidence" value="ECO:0007669"/>
    <property type="project" value="UniProtKB-KW"/>
</dbReference>
<dbReference type="InterPro" id="IPR022761">
    <property type="entry name" value="Fumarate_lyase_N"/>
</dbReference>
<feature type="domain" description="Argininosuccinate lyase C-terminal" evidence="5">
    <location>
        <begin position="339"/>
        <end position="406"/>
    </location>
</feature>
<name>A0A852BTT6_9PICI</name>